<accession>A0ABV0Q0S2</accession>
<dbReference type="Proteomes" id="UP001476798">
    <property type="component" value="Unassembled WGS sequence"/>
</dbReference>
<keyword evidence="2" id="KW-1185">Reference proteome</keyword>
<feature type="non-terminal residue" evidence="1">
    <location>
        <position position="1"/>
    </location>
</feature>
<evidence type="ECO:0000313" key="2">
    <source>
        <dbReference type="Proteomes" id="UP001476798"/>
    </source>
</evidence>
<name>A0ABV0Q0S2_9TELE</name>
<gene>
    <name evidence="1" type="ORF">GOODEAATRI_024629</name>
</gene>
<proteinExistence type="predicted"/>
<protein>
    <submittedName>
        <fullName evidence="1">Uncharacterized protein</fullName>
    </submittedName>
</protein>
<evidence type="ECO:0000313" key="1">
    <source>
        <dbReference type="EMBL" id="MEQ2189370.1"/>
    </source>
</evidence>
<comment type="caution">
    <text evidence="1">The sequence shown here is derived from an EMBL/GenBank/DDBJ whole genome shotgun (WGS) entry which is preliminary data.</text>
</comment>
<dbReference type="EMBL" id="JAHRIO010092745">
    <property type="protein sequence ID" value="MEQ2189370.1"/>
    <property type="molecule type" value="Genomic_DNA"/>
</dbReference>
<reference evidence="1 2" key="1">
    <citation type="submission" date="2021-06" db="EMBL/GenBank/DDBJ databases">
        <authorList>
            <person name="Palmer J.M."/>
        </authorList>
    </citation>
    <scope>NUCLEOTIDE SEQUENCE [LARGE SCALE GENOMIC DNA]</scope>
    <source>
        <strain evidence="1 2">GA_2019</strain>
        <tissue evidence="1">Muscle</tissue>
    </source>
</reference>
<sequence length="63" mass="6975">LARVSSSVVMTATYCMDLKASPVNESLTRWLLGAITDPSVEVSYAMILTEIGFYLFRSQISKL</sequence>
<organism evidence="1 2">
    <name type="scientific">Goodea atripinnis</name>
    <dbReference type="NCBI Taxonomy" id="208336"/>
    <lineage>
        <taxon>Eukaryota</taxon>
        <taxon>Metazoa</taxon>
        <taxon>Chordata</taxon>
        <taxon>Craniata</taxon>
        <taxon>Vertebrata</taxon>
        <taxon>Euteleostomi</taxon>
        <taxon>Actinopterygii</taxon>
        <taxon>Neopterygii</taxon>
        <taxon>Teleostei</taxon>
        <taxon>Neoteleostei</taxon>
        <taxon>Acanthomorphata</taxon>
        <taxon>Ovalentaria</taxon>
        <taxon>Atherinomorphae</taxon>
        <taxon>Cyprinodontiformes</taxon>
        <taxon>Goodeidae</taxon>
        <taxon>Goodea</taxon>
    </lineage>
</organism>